<dbReference type="InterPro" id="IPR017926">
    <property type="entry name" value="GATASE"/>
</dbReference>
<dbReference type="NCBIfam" id="TIGR00566">
    <property type="entry name" value="trpG_papA"/>
    <property type="match status" value="1"/>
</dbReference>
<dbReference type="AlphaFoldDB" id="A0A2S0VU56"/>
<dbReference type="InterPro" id="IPR006221">
    <property type="entry name" value="TrpG/PapA_dom"/>
</dbReference>
<dbReference type="PRINTS" id="PR00097">
    <property type="entry name" value="ANTSNTHASEII"/>
</dbReference>
<keyword evidence="3" id="KW-0456">Lyase</keyword>
<keyword evidence="7" id="KW-1185">Reference proteome</keyword>
<feature type="domain" description="Glutamine amidotransferase" evidence="5">
    <location>
        <begin position="32"/>
        <end position="217"/>
    </location>
</feature>
<evidence type="ECO:0000256" key="1">
    <source>
        <dbReference type="ARBA" id="ARBA00012266"/>
    </source>
</evidence>
<protein>
    <recommendedName>
        <fullName evidence="1">anthranilate synthase</fullName>
        <ecNumber evidence="1">4.1.3.27</ecNumber>
    </recommendedName>
</protein>
<dbReference type="CDD" id="cd01743">
    <property type="entry name" value="GATase1_Anthranilate_Synthase"/>
    <property type="match status" value="1"/>
</dbReference>
<evidence type="ECO:0000256" key="3">
    <source>
        <dbReference type="ARBA" id="ARBA00023239"/>
    </source>
</evidence>
<dbReference type="PANTHER" id="PTHR43418">
    <property type="entry name" value="MULTIFUNCTIONAL TRYPTOPHAN BIOSYNTHESIS PROTEIN-RELATED"/>
    <property type="match status" value="1"/>
</dbReference>
<dbReference type="PRINTS" id="PR00099">
    <property type="entry name" value="CPSGATASE"/>
</dbReference>
<gene>
    <name evidence="6" type="ORF">C2869_15265</name>
</gene>
<dbReference type="InterPro" id="IPR029062">
    <property type="entry name" value="Class_I_gatase-like"/>
</dbReference>
<name>A0A2S0VU56_9ALTE</name>
<dbReference type="EMBL" id="CP026604">
    <property type="protein sequence ID" value="AWB67713.1"/>
    <property type="molecule type" value="Genomic_DNA"/>
</dbReference>
<evidence type="ECO:0000256" key="2">
    <source>
        <dbReference type="ARBA" id="ARBA00022962"/>
    </source>
</evidence>
<dbReference type="FunFam" id="3.40.50.880:FF:000003">
    <property type="entry name" value="Anthranilate synthase component II"/>
    <property type="match status" value="1"/>
</dbReference>
<dbReference type="EC" id="4.1.3.27" evidence="1"/>
<comment type="catalytic activity">
    <reaction evidence="4">
        <text>chorismate + L-glutamine = anthranilate + pyruvate + L-glutamate + H(+)</text>
        <dbReference type="Rhea" id="RHEA:21732"/>
        <dbReference type="ChEBI" id="CHEBI:15361"/>
        <dbReference type="ChEBI" id="CHEBI:15378"/>
        <dbReference type="ChEBI" id="CHEBI:16567"/>
        <dbReference type="ChEBI" id="CHEBI:29748"/>
        <dbReference type="ChEBI" id="CHEBI:29985"/>
        <dbReference type="ChEBI" id="CHEBI:58359"/>
        <dbReference type="EC" id="4.1.3.27"/>
    </reaction>
</comment>
<dbReference type="Gene3D" id="3.40.50.880">
    <property type="match status" value="1"/>
</dbReference>
<proteinExistence type="predicted"/>
<evidence type="ECO:0000313" key="6">
    <source>
        <dbReference type="EMBL" id="AWB67713.1"/>
    </source>
</evidence>
<organism evidence="6 7">
    <name type="scientific">Saccharobesus litoralis</name>
    <dbReference type="NCBI Taxonomy" id="2172099"/>
    <lineage>
        <taxon>Bacteria</taxon>
        <taxon>Pseudomonadati</taxon>
        <taxon>Pseudomonadota</taxon>
        <taxon>Gammaproteobacteria</taxon>
        <taxon>Alteromonadales</taxon>
        <taxon>Alteromonadaceae</taxon>
        <taxon>Saccharobesus</taxon>
    </lineage>
</organism>
<dbReference type="Proteomes" id="UP000244441">
    <property type="component" value="Chromosome"/>
</dbReference>
<evidence type="ECO:0000256" key="4">
    <source>
        <dbReference type="ARBA" id="ARBA00047683"/>
    </source>
</evidence>
<dbReference type="GO" id="GO:0002047">
    <property type="term" value="P:phenazine biosynthetic process"/>
    <property type="evidence" value="ECO:0007669"/>
    <property type="project" value="TreeGrafter"/>
</dbReference>
<reference evidence="6 7" key="1">
    <citation type="submission" date="2018-01" db="EMBL/GenBank/DDBJ databases">
        <title>Genome sequence of a Cantenovulum-like bacteria.</title>
        <authorList>
            <person name="Tan W.R."/>
            <person name="Lau N.-S."/>
            <person name="Go F."/>
            <person name="Amirul A.-A.A."/>
        </authorList>
    </citation>
    <scope>NUCLEOTIDE SEQUENCE [LARGE SCALE GENOMIC DNA]</scope>
    <source>
        <strain evidence="6 7">CCB-QB4</strain>
    </source>
</reference>
<dbReference type="KEGG" id="cate:C2869_15265"/>
<dbReference type="GO" id="GO:0004048">
    <property type="term" value="F:anthranilate phosphoribosyltransferase activity"/>
    <property type="evidence" value="ECO:0007669"/>
    <property type="project" value="TreeGrafter"/>
</dbReference>
<dbReference type="GO" id="GO:0005829">
    <property type="term" value="C:cytosol"/>
    <property type="evidence" value="ECO:0007669"/>
    <property type="project" value="TreeGrafter"/>
</dbReference>
<dbReference type="PRINTS" id="PR00096">
    <property type="entry name" value="GATASE"/>
</dbReference>
<evidence type="ECO:0000259" key="5">
    <source>
        <dbReference type="Pfam" id="PF00117"/>
    </source>
</evidence>
<dbReference type="InterPro" id="IPR050472">
    <property type="entry name" value="Anth_synth/Amidotransfase"/>
</dbReference>
<keyword evidence="2" id="KW-0315">Glutamine amidotransferase</keyword>
<dbReference type="PROSITE" id="PS51273">
    <property type="entry name" value="GATASE_TYPE_1"/>
    <property type="match status" value="1"/>
</dbReference>
<dbReference type="GO" id="GO:0000162">
    <property type="term" value="P:L-tryptophan biosynthetic process"/>
    <property type="evidence" value="ECO:0007669"/>
    <property type="project" value="TreeGrafter"/>
</dbReference>
<accession>A0A2S0VU56</accession>
<evidence type="ECO:0000313" key="7">
    <source>
        <dbReference type="Proteomes" id="UP000244441"/>
    </source>
</evidence>
<dbReference type="GO" id="GO:0004049">
    <property type="term" value="F:anthranilate synthase activity"/>
    <property type="evidence" value="ECO:0007669"/>
    <property type="project" value="UniProtKB-EC"/>
</dbReference>
<sequence>MKHAVKHKPSSTLSLRHRRLIVANPANTTIFMLDNFDSFTYNLVDELESIGYELIVYRNNIAAQTLMDKMQACQKDVVLLLSPGPGNPTQAGCMIELIGLARGKFPILGICLGHQAIVEQSGGVIGTAGEIVHGKTSLIDHNQHPVFAGLDNPLYVARYHSLMATSVPDSLAVIAKLETDECTIPMAVFNEQDRILGYQFHPESILTTYGSQLLRQSLDYLTQ</sequence>
<dbReference type="SUPFAM" id="SSF52317">
    <property type="entry name" value="Class I glutamine amidotransferase-like"/>
    <property type="match status" value="1"/>
</dbReference>
<dbReference type="OrthoDB" id="9786812at2"/>
<dbReference type="PANTHER" id="PTHR43418:SF2">
    <property type="entry name" value="BIFUNCTIONAL PROTEIN TRPGD"/>
    <property type="match status" value="1"/>
</dbReference>
<dbReference type="Pfam" id="PF00117">
    <property type="entry name" value="GATase"/>
    <property type="match status" value="1"/>
</dbReference>